<dbReference type="EMBL" id="JBHSNO010000016">
    <property type="protein sequence ID" value="MFC5591612.1"/>
    <property type="molecule type" value="Genomic_DNA"/>
</dbReference>
<sequence>MESKGKIVYAKDFENRKLDFELEQKIEEIEKQIPTSYASDIRSFCNFCSETDREENIQSFLHYLNHAVESERVKKTTWEKRVVAIRKYLTVTYGIAFEEEDRKKISSLRKLYSGDDKMDLLHVKGKSPLNKDFLLARIRPLDTRAKAICLVNLTTANRPSEMVRLKVEHFDFDAPMVSVPLKKQGMWHNKRLNLETIQAVRDYIGEYDLKASDYFVGRVDQKGTYESSLISETAYRKRMKKWTGFAPYNFRKTQVLSMHSAGADLATIAKQTGHRSLETLDKHYLEVSDSTVDKYL</sequence>
<dbReference type="Gene3D" id="1.10.443.10">
    <property type="entry name" value="Intergrase catalytic core"/>
    <property type="match status" value="1"/>
</dbReference>
<protein>
    <submittedName>
        <fullName evidence="3">Tyrosine-type recombinase/integrase</fullName>
    </submittedName>
</protein>
<name>A0ABW0TQN3_9BACL</name>
<dbReference type="InterPro" id="IPR011010">
    <property type="entry name" value="DNA_brk_join_enz"/>
</dbReference>
<dbReference type="InterPro" id="IPR002104">
    <property type="entry name" value="Integrase_catalytic"/>
</dbReference>
<dbReference type="PANTHER" id="PTHR30349">
    <property type="entry name" value="PHAGE INTEGRASE-RELATED"/>
    <property type="match status" value="1"/>
</dbReference>
<evidence type="ECO:0000313" key="4">
    <source>
        <dbReference type="Proteomes" id="UP001596109"/>
    </source>
</evidence>
<dbReference type="RefSeq" id="WP_381439614.1">
    <property type="nucleotide sequence ID" value="NZ_JBHSNO010000016.1"/>
</dbReference>
<dbReference type="InterPro" id="IPR013762">
    <property type="entry name" value="Integrase-like_cat_sf"/>
</dbReference>
<keyword evidence="1" id="KW-0233">DNA recombination</keyword>
<comment type="caution">
    <text evidence="3">The sequence shown here is derived from an EMBL/GenBank/DDBJ whole genome shotgun (WGS) entry which is preliminary data.</text>
</comment>
<dbReference type="PANTHER" id="PTHR30349:SF86">
    <property type="entry name" value="INTEGRASE_RECOMBINASE AQ_AA09-RELATED"/>
    <property type="match status" value="1"/>
</dbReference>
<dbReference type="PROSITE" id="PS51898">
    <property type="entry name" value="TYR_RECOMBINASE"/>
    <property type="match status" value="1"/>
</dbReference>
<dbReference type="Proteomes" id="UP001596109">
    <property type="component" value="Unassembled WGS sequence"/>
</dbReference>
<evidence type="ECO:0000313" key="3">
    <source>
        <dbReference type="EMBL" id="MFC5591612.1"/>
    </source>
</evidence>
<dbReference type="InterPro" id="IPR050090">
    <property type="entry name" value="Tyrosine_recombinase_XerCD"/>
</dbReference>
<keyword evidence="4" id="KW-1185">Reference proteome</keyword>
<evidence type="ECO:0000256" key="1">
    <source>
        <dbReference type="ARBA" id="ARBA00023172"/>
    </source>
</evidence>
<dbReference type="SUPFAM" id="SSF56349">
    <property type="entry name" value="DNA breaking-rejoining enzymes"/>
    <property type="match status" value="1"/>
</dbReference>
<dbReference type="CDD" id="cd00397">
    <property type="entry name" value="DNA_BRE_C"/>
    <property type="match status" value="1"/>
</dbReference>
<evidence type="ECO:0000259" key="2">
    <source>
        <dbReference type="PROSITE" id="PS51898"/>
    </source>
</evidence>
<gene>
    <name evidence="3" type="ORF">ACFPRA_22255</name>
</gene>
<dbReference type="Pfam" id="PF00589">
    <property type="entry name" value="Phage_integrase"/>
    <property type="match status" value="1"/>
</dbReference>
<proteinExistence type="predicted"/>
<feature type="domain" description="Tyr recombinase" evidence="2">
    <location>
        <begin position="124"/>
        <end position="296"/>
    </location>
</feature>
<organism evidence="3 4">
    <name type="scientific">Sporosarcina soli</name>
    <dbReference type="NCBI Taxonomy" id="334736"/>
    <lineage>
        <taxon>Bacteria</taxon>
        <taxon>Bacillati</taxon>
        <taxon>Bacillota</taxon>
        <taxon>Bacilli</taxon>
        <taxon>Bacillales</taxon>
        <taxon>Caryophanaceae</taxon>
        <taxon>Sporosarcina</taxon>
    </lineage>
</organism>
<reference evidence="4" key="1">
    <citation type="journal article" date="2019" name="Int. J. Syst. Evol. Microbiol.">
        <title>The Global Catalogue of Microorganisms (GCM) 10K type strain sequencing project: providing services to taxonomists for standard genome sequencing and annotation.</title>
        <authorList>
            <consortium name="The Broad Institute Genomics Platform"/>
            <consortium name="The Broad Institute Genome Sequencing Center for Infectious Disease"/>
            <person name="Wu L."/>
            <person name="Ma J."/>
        </authorList>
    </citation>
    <scope>NUCLEOTIDE SEQUENCE [LARGE SCALE GENOMIC DNA]</scope>
    <source>
        <strain evidence="4">CGMCC 4.1434</strain>
    </source>
</reference>
<accession>A0ABW0TQN3</accession>